<dbReference type="InterPro" id="IPR014710">
    <property type="entry name" value="RmlC-like_jellyroll"/>
</dbReference>
<dbReference type="InterPro" id="IPR029303">
    <property type="entry name" value="CapF_C"/>
</dbReference>
<dbReference type="CDD" id="cd07007">
    <property type="entry name" value="cupin_CapF-like_C"/>
    <property type="match status" value="1"/>
</dbReference>
<organism evidence="3">
    <name type="scientific">hydrothermal vent metagenome</name>
    <dbReference type="NCBI Taxonomy" id="652676"/>
    <lineage>
        <taxon>unclassified sequences</taxon>
        <taxon>metagenomes</taxon>
        <taxon>ecological metagenomes</taxon>
    </lineage>
</organism>
<dbReference type="SUPFAM" id="SSF51735">
    <property type="entry name" value="NAD(P)-binding Rossmann-fold domains"/>
    <property type="match status" value="1"/>
</dbReference>
<dbReference type="AlphaFoldDB" id="A0A3B0VQA4"/>
<gene>
    <name evidence="3" type="ORF">MNBD_GAMMA03-835</name>
</gene>
<dbReference type="PANTHER" id="PTHR43245">
    <property type="entry name" value="BIFUNCTIONAL POLYMYXIN RESISTANCE PROTEIN ARNA"/>
    <property type="match status" value="1"/>
</dbReference>
<feature type="domain" description="Capsular polysaccharide assembling protein CapF C-terminal" evidence="2">
    <location>
        <begin position="254"/>
        <end position="364"/>
    </location>
</feature>
<dbReference type="Gene3D" id="2.60.120.10">
    <property type="entry name" value="Jelly Rolls"/>
    <property type="match status" value="1"/>
</dbReference>
<sequence>MKVLVTGADGFIGKNLCVSLARNASIEVIKFTRECDTSELESIVATVDFIFHLAGVNRPKEEAEFFKGNTDLTVLLCEYIRGRGRKIPVLFSSSIQAECANAYGKSKLQAEMHLLNLYMEMENPVFIYRLPNVFGKWCRPNYNSVVATFCHNISHDLPIQVNNPDVTLKLVHIGSVITSFLDMLMNPPKDKLFIEVNPVYQITLGELAEQLYKFKESRETLVMEAVGDGFIRVLYATYISYISPSDFNYTLTKHEDPRGSFVEMLKTKDSGQFSFFTAHPGVTRGGHYHHVKTEKFLVIKGKACFGFRHIVTNETCNIVTSGDLPEVVETVPGWSHDVTNIGDDELVVMLWANENFDKLRPDTVAYKV</sequence>
<accession>A0A3B0VQA4</accession>
<dbReference type="SUPFAM" id="SSF51182">
    <property type="entry name" value="RmlC-like cupins"/>
    <property type="match status" value="1"/>
</dbReference>
<dbReference type="PANTHER" id="PTHR43245:SF55">
    <property type="entry name" value="NAD(P)-BINDING DOMAIN-CONTAINING PROTEIN"/>
    <property type="match status" value="1"/>
</dbReference>
<proteinExistence type="predicted"/>
<evidence type="ECO:0000259" key="1">
    <source>
        <dbReference type="Pfam" id="PF01370"/>
    </source>
</evidence>
<dbReference type="Gene3D" id="3.40.50.720">
    <property type="entry name" value="NAD(P)-binding Rossmann-like Domain"/>
    <property type="match status" value="1"/>
</dbReference>
<dbReference type="InterPro" id="IPR001509">
    <property type="entry name" value="Epimerase_deHydtase"/>
</dbReference>
<name>A0A3B0VQA4_9ZZZZ</name>
<dbReference type="Pfam" id="PF01370">
    <property type="entry name" value="Epimerase"/>
    <property type="match status" value="1"/>
</dbReference>
<reference evidence="3" key="1">
    <citation type="submission" date="2018-06" db="EMBL/GenBank/DDBJ databases">
        <authorList>
            <person name="Zhirakovskaya E."/>
        </authorList>
    </citation>
    <scope>NUCLEOTIDE SEQUENCE</scope>
</reference>
<dbReference type="InterPro" id="IPR011051">
    <property type="entry name" value="RmlC_Cupin_sf"/>
</dbReference>
<dbReference type="NCBIfam" id="NF047837">
    <property type="entry name" value="UDPAcbARedWbcJ"/>
    <property type="match status" value="1"/>
</dbReference>
<evidence type="ECO:0000259" key="2">
    <source>
        <dbReference type="Pfam" id="PF14667"/>
    </source>
</evidence>
<feature type="domain" description="NAD-dependent epimerase/dehydratase" evidence="1">
    <location>
        <begin position="3"/>
        <end position="186"/>
    </location>
</feature>
<dbReference type="Pfam" id="PF14667">
    <property type="entry name" value="Polysacc_synt_C"/>
    <property type="match status" value="1"/>
</dbReference>
<protein>
    <submittedName>
        <fullName evidence="3">WbjC</fullName>
    </submittedName>
</protein>
<evidence type="ECO:0000313" key="3">
    <source>
        <dbReference type="EMBL" id="VAW45705.1"/>
    </source>
</evidence>
<dbReference type="InterPro" id="IPR036291">
    <property type="entry name" value="NAD(P)-bd_dom_sf"/>
</dbReference>
<dbReference type="InterPro" id="IPR050177">
    <property type="entry name" value="Lipid_A_modif_metabolic_enz"/>
</dbReference>
<dbReference type="EMBL" id="UOFC01000068">
    <property type="protein sequence ID" value="VAW45705.1"/>
    <property type="molecule type" value="Genomic_DNA"/>
</dbReference>